<dbReference type="EMBL" id="CP112998">
    <property type="protein sequence ID" value="WAC10516.1"/>
    <property type="molecule type" value="Genomic_DNA"/>
</dbReference>
<dbReference type="Pfam" id="PF04464">
    <property type="entry name" value="Glyphos_transf"/>
    <property type="match status" value="1"/>
</dbReference>
<dbReference type="GO" id="GO:0016020">
    <property type="term" value="C:membrane"/>
    <property type="evidence" value="ECO:0007669"/>
    <property type="project" value="InterPro"/>
</dbReference>
<sequence length="353" mass="41177">MRPIVLLLGVSGLTRIILVYLRKIILYFTRHSDQLRKLDHYHFGGVISTSPLDIRENKVVNFLKTRGIGSMAMIISWDNLTSKGVINADHDYILVWNQFMADEYERFYSIFRPQKSKVCITGIPRFDIYFRNQCQRSTSDFRLKFKIEPLDKVILFATSASKHFPNQILIVNDLIEYTRRRANVKVIVRCHPADRFEHYRPFHFEKSIIVWQPENLRCSTPDIFSRWIPRIDFLETLSSMIKISDVCVQVASTIRLDAAACDKPVISIAYDGPRLLPYSQSVKRLYDYSHQVPLNRLKMDQMVYNKSQLFASLDKTLNGNCHTDYKSLARPFIHYSEPKSVDSVIQNVQAWLG</sequence>
<reference evidence="1" key="1">
    <citation type="submission" date="2022-11" db="EMBL/GenBank/DDBJ databases">
        <title>Dyadobacter pollutisoli sp. nov., isolated from plastic dumped soil.</title>
        <authorList>
            <person name="Kim J.M."/>
            <person name="Kim K.R."/>
            <person name="Lee J.K."/>
            <person name="Hao L."/>
            <person name="Jeon C.O."/>
        </authorList>
    </citation>
    <scope>NUCLEOTIDE SEQUENCE</scope>
    <source>
        <strain evidence="1">U1</strain>
    </source>
</reference>
<proteinExistence type="predicted"/>
<dbReference type="InterPro" id="IPR043148">
    <property type="entry name" value="TagF_C"/>
</dbReference>
<dbReference type="AlphaFoldDB" id="A0A9E8SK91"/>
<keyword evidence="2" id="KW-1185">Reference proteome</keyword>
<dbReference type="GO" id="GO:0047355">
    <property type="term" value="F:CDP-glycerol glycerophosphotransferase activity"/>
    <property type="evidence" value="ECO:0007669"/>
    <property type="project" value="InterPro"/>
</dbReference>
<dbReference type="Proteomes" id="UP001164653">
    <property type="component" value="Chromosome"/>
</dbReference>
<gene>
    <name evidence="1" type="ORF">ON006_22555</name>
</gene>
<evidence type="ECO:0000313" key="1">
    <source>
        <dbReference type="EMBL" id="WAC10516.1"/>
    </source>
</evidence>
<name>A0A9E8SK91_9BACT</name>
<evidence type="ECO:0000313" key="2">
    <source>
        <dbReference type="Proteomes" id="UP001164653"/>
    </source>
</evidence>
<dbReference type="RefSeq" id="WP_244822291.1">
    <property type="nucleotide sequence ID" value="NZ_CP112998.1"/>
</dbReference>
<dbReference type="SUPFAM" id="SSF53756">
    <property type="entry name" value="UDP-Glycosyltransferase/glycogen phosphorylase"/>
    <property type="match status" value="1"/>
</dbReference>
<protein>
    <submittedName>
        <fullName evidence="1">CDP-glycerol glycerophosphotransferase family protein</fullName>
    </submittedName>
</protein>
<dbReference type="InterPro" id="IPR007554">
    <property type="entry name" value="Glycerophosphate_synth"/>
</dbReference>
<accession>A0A9E8SK91</accession>
<organism evidence="1 2">
    <name type="scientific">Dyadobacter pollutisoli</name>
    <dbReference type="NCBI Taxonomy" id="2910158"/>
    <lineage>
        <taxon>Bacteria</taxon>
        <taxon>Pseudomonadati</taxon>
        <taxon>Bacteroidota</taxon>
        <taxon>Cytophagia</taxon>
        <taxon>Cytophagales</taxon>
        <taxon>Spirosomataceae</taxon>
        <taxon>Dyadobacter</taxon>
    </lineage>
</organism>
<dbReference type="KEGG" id="dpf:ON006_22555"/>
<dbReference type="Gene3D" id="3.40.50.12580">
    <property type="match status" value="1"/>
</dbReference>